<gene>
    <name evidence="4" type="ORF">D6858_06160</name>
</gene>
<protein>
    <submittedName>
        <fullName evidence="4">TolC family protein</fullName>
    </submittedName>
</protein>
<feature type="chain" id="PRO_5019270463" evidence="3">
    <location>
        <begin position="26"/>
        <end position="421"/>
    </location>
</feature>
<evidence type="ECO:0000256" key="3">
    <source>
        <dbReference type="SAM" id="SignalP"/>
    </source>
</evidence>
<evidence type="ECO:0000313" key="5">
    <source>
        <dbReference type="Proteomes" id="UP000284322"/>
    </source>
</evidence>
<dbReference type="GO" id="GO:0015562">
    <property type="term" value="F:efflux transmembrane transporter activity"/>
    <property type="evidence" value="ECO:0007669"/>
    <property type="project" value="InterPro"/>
</dbReference>
<comment type="similarity">
    <text evidence="1">Belongs to the outer membrane factor (OMF) (TC 1.B.17) family.</text>
</comment>
<dbReference type="PANTHER" id="PTHR30203:SF24">
    <property type="entry name" value="BLR4935 PROTEIN"/>
    <property type="match status" value="1"/>
</dbReference>
<dbReference type="EMBL" id="RAHJ01000018">
    <property type="protein sequence ID" value="RJX67593.1"/>
    <property type="molecule type" value="Genomic_DNA"/>
</dbReference>
<dbReference type="SUPFAM" id="SSF56954">
    <property type="entry name" value="Outer membrane efflux proteins (OEP)"/>
    <property type="match status" value="1"/>
</dbReference>
<dbReference type="Proteomes" id="UP000284322">
    <property type="component" value="Unassembled WGS sequence"/>
</dbReference>
<reference evidence="4 5" key="1">
    <citation type="submission" date="2018-09" db="EMBL/GenBank/DDBJ databases">
        <title>Altererythrobacter sp.Ery1 and Ery12, the genome sequencing of novel strains in genus Alterythrobacter.</title>
        <authorList>
            <person name="Cheng H."/>
            <person name="Wu Y.-H."/>
            <person name="Fang C."/>
            <person name="Xu X.-W."/>
        </authorList>
    </citation>
    <scope>NUCLEOTIDE SEQUENCE [LARGE SCALE GENOMIC DNA]</scope>
    <source>
        <strain evidence="4 5">Ery12</strain>
    </source>
</reference>
<comment type="caution">
    <text evidence="4">The sequence shown here is derived from an EMBL/GenBank/DDBJ whole genome shotgun (WGS) entry which is preliminary data.</text>
</comment>
<dbReference type="PANTHER" id="PTHR30203">
    <property type="entry name" value="OUTER MEMBRANE CATION EFFLUX PROTEIN"/>
    <property type="match status" value="1"/>
</dbReference>
<feature type="coiled-coil region" evidence="2">
    <location>
        <begin position="191"/>
        <end position="220"/>
    </location>
</feature>
<dbReference type="OrthoDB" id="9791261at2"/>
<proteinExistence type="inferred from homology"/>
<dbReference type="Gene3D" id="1.20.1600.10">
    <property type="entry name" value="Outer membrane efflux proteins (OEP)"/>
    <property type="match status" value="1"/>
</dbReference>
<dbReference type="Pfam" id="PF02321">
    <property type="entry name" value="OEP"/>
    <property type="match status" value="2"/>
</dbReference>
<keyword evidence="5" id="KW-1185">Reference proteome</keyword>
<feature type="signal peptide" evidence="3">
    <location>
        <begin position="1"/>
        <end position="25"/>
    </location>
</feature>
<keyword evidence="3" id="KW-0732">Signal</keyword>
<name>A0A419R1G6_9SPHN</name>
<evidence type="ECO:0000313" key="4">
    <source>
        <dbReference type="EMBL" id="RJX67593.1"/>
    </source>
</evidence>
<dbReference type="RefSeq" id="WP_039388635.1">
    <property type="nucleotide sequence ID" value="NZ_RAHJ01000018.1"/>
</dbReference>
<dbReference type="InterPro" id="IPR003423">
    <property type="entry name" value="OMP_efflux"/>
</dbReference>
<organism evidence="4 5">
    <name type="scientific">Tsuneonella suprasediminis</name>
    <dbReference type="NCBI Taxonomy" id="2306996"/>
    <lineage>
        <taxon>Bacteria</taxon>
        <taxon>Pseudomonadati</taxon>
        <taxon>Pseudomonadota</taxon>
        <taxon>Alphaproteobacteria</taxon>
        <taxon>Sphingomonadales</taxon>
        <taxon>Erythrobacteraceae</taxon>
        <taxon>Tsuneonella</taxon>
    </lineage>
</organism>
<sequence>MSAIHWRGVLLGGLLFAATATSVAAQEQDLLTLEGALVRAGASEDLDQQRQGPELNPRIIGPRADKEAAEALVGQARLRPNPEVSFEAENIAGTGAFSGLRATEYTLAVGQRIELGGKRSARVRAAEAEARVTSLRGDLSLAELGFSVRERYVSAAAAAARVELAQDIVGRNRELTRIADLLVETGREPPLRALRAKAALAEAEAELQAAEAASIAARAALGSLWSASETLPSVPPDIPHIEPPAGLVASEDTLRLQVARAESAAAEAAIAREQSLRVPDPVISAGVRRFSESKDNAFLVGVAIPLPFRDRNQGNIAAAQARLRAATAREAIVRADFRQEVAQARAEFLAAEARVDTLSNTSLPQAEEALRLVRIGYRAGRFPLIEVLSAAEARDAIRNALIDAQETRGQAAARLIRLSAL</sequence>
<keyword evidence="2" id="KW-0175">Coiled coil</keyword>
<dbReference type="AlphaFoldDB" id="A0A419R1G6"/>
<dbReference type="InterPro" id="IPR010131">
    <property type="entry name" value="MdtP/NodT-like"/>
</dbReference>
<evidence type="ECO:0000256" key="2">
    <source>
        <dbReference type="SAM" id="Coils"/>
    </source>
</evidence>
<accession>A0A419R1G6</accession>
<feature type="coiled-coil region" evidence="2">
    <location>
        <begin position="334"/>
        <end position="361"/>
    </location>
</feature>
<evidence type="ECO:0000256" key="1">
    <source>
        <dbReference type="ARBA" id="ARBA00007613"/>
    </source>
</evidence>